<comment type="caution">
    <text evidence="2">The sequence shown here is derived from an EMBL/GenBank/DDBJ whole genome shotgun (WGS) entry which is preliminary data.</text>
</comment>
<dbReference type="OrthoDB" id="9787933at2"/>
<name>A0A071MKN4_9BURK</name>
<dbReference type="InterPro" id="IPR006311">
    <property type="entry name" value="TAT_signal"/>
</dbReference>
<proteinExistence type="predicted"/>
<accession>A0A071MKN4</accession>
<dbReference type="InterPro" id="IPR029058">
    <property type="entry name" value="AB_hydrolase_fold"/>
</dbReference>
<dbReference type="PANTHER" id="PTHR46623">
    <property type="entry name" value="CARBOXYMETHYLENEBUTENOLIDASE-RELATED"/>
    <property type="match status" value="1"/>
</dbReference>
<evidence type="ECO:0000259" key="1">
    <source>
        <dbReference type="Pfam" id="PF01738"/>
    </source>
</evidence>
<dbReference type="AlphaFoldDB" id="A0A071MKN4"/>
<dbReference type="Pfam" id="PF01738">
    <property type="entry name" value="DLH"/>
    <property type="match status" value="1"/>
</dbReference>
<dbReference type="PROSITE" id="PS51318">
    <property type="entry name" value="TAT"/>
    <property type="match status" value="1"/>
</dbReference>
<dbReference type="SUPFAM" id="SSF53474">
    <property type="entry name" value="alpha/beta-Hydrolases"/>
    <property type="match status" value="1"/>
</dbReference>
<dbReference type="PANTHER" id="PTHR46623:SF6">
    <property type="entry name" value="ALPHA_BETA-HYDROLASES SUPERFAMILY PROTEIN"/>
    <property type="match status" value="1"/>
</dbReference>
<dbReference type="EMBL" id="JJOA01000001">
    <property type="protein sequence ID" value="KEA61404.1"/>
    <property type="molecule type" value="Genomic_DNA"/>
</dbReference>
<reference evidence="2" key="1">
    <citation type="submission" date="2014-04" db="EMBL/GenBank/DDBJ databases">
        <title>In planta biocontrol of soil-borne Fusarium wilt of banana through a plant endophytic bacterium, Burkholderia cenocepacia 869T2.</title>
        <authorList>
            <person name="Ho Y.-N."/>
            <person name="Chiang H.-M."/>
            <person name="Chao C.-P."/>
            <person name="Su C.-C."/>
            <person name="Hsu H.-F."/>
            <person name="Guo C.-T."/>
            <person name="Hsieh J.-L."/>
            <person name="Huang C.-C."/>
        </authorList>
    </citation>
    <scope>NUCLEOTIDE SEQUENCE [LARGE SCALE GENOMIC DNA]</scope>
    <source>
        <strain evidence="2">869T2</strain>
    </source>
</reference>
<dbReference type="InterPro" id="IPR051049">
    <property type="entry name" value="Dienelactone_hydrolase-like"/>
</dbReference>
<protein>
    <submittedName>
        <fullName evidence="2">Carboxymethylenebutenolidase</fullName>
    </submittedName>
</protein>
<dbReference type="GO" id="GO:0016787">
    <property type="term" value="F:hydrolase activity"/>
    <property type="evidence" value="ECO:0007669"/>
    <property type="project" value="InterPro"/>
</dbReference>
<sequence length="291" mass="31847">MLKPEVDSLVPHVPFSRRKFMQAALGGTFAAAVLPVSAQTVTTDSAGLDVDTVEIRSGDASVPAYRAQPADKTNLPVVIVIHEIFGVHAHIADVCRRFAKLGYLAIAPDLFARQGNAAKYPTMKELYDHIISKVPDRQVTEDLDATVAWAGKNGGDLTRLGVTGFCWGGRQAWLYAEHDPHVRAAVAWYGFVEGKTDEMTPFNPVDHASSLKVPVLGLYGEKDTNITQASLADMRKAIQASDSKLARESEIVVYPDAGHAFFADYRPSYVKGDAEDGWKRAIAWFHKYGVM</sequence>
<evidence type="ECO:0000313" key="2">
    <source>
        <dbReference type="EMBL" id="KEA61404.1"/>
    </source>
</evidence>
<organism evidence="2">
    <name type="scientific">Burkholderia cenocepacia</name>
    <dbReference type="NCBI Taxonomy" id="95486"/>
    <lineage>
        <taxon>Bacteria</taxon>
        <taxon>Pseudomonadati</taxon>
        <taxon>Pseudomonadota</taxon>
        <taxon>Betaproteobacteria</taxon>
        <taxon>Burkholderiales</taxon>
        <taxon>Burkholderiaceae</taxon>
        <taxon>Burkholderia</taxon>
        <taxon>Burkholderia cepacia complex</taxon>
    </lineage>
</organism>
<gene>
    <name evidence="2" type="ORF">DT99_01050</name>
</gene>
<dbReference type="InterPro" id="IPR002925">
    <property type="entry name" value="Dienelactn_hydro"/>
</dbReference>
<dbReference type="Gene3D" id="3.40.50.1820">
    <property type="entry name" value="alpha/beta hydrolase"/>
    <property type="match status" value="1"/>
</dbReference>
<feature type="domain" description="Dienelactone hydrolase" evidence="1">
    <location>
        <begin position="63"/>
        <end position="288"/>
    </location>
</feature>